<evidence type="ECO:0000256" key="1">
    <source>
        <dbReference type="ARBA" id="ARBA00004236"/>
    </source>
</evidence>
<dbReference type="EMBL" id="JADXDR010000023">
    <property type="protein sequence ID" value="KAI7844870.1"/>
    <property type="molecule type" value="Genomic_DNA"/>
</dbReference>
<dbReference type="InterPro" id="IPR000209">
    <property type="entry name" value="Peptidase_S8/S53_dom"/>
</dbReference>
<keyword evidence="21" id="KW-1185">Reference proteome</keyword>
<comment type="caution">
    <text evidence="20">The sequence shown here is derived from an EMBL/GenBank/DDBJ whole genome shotgun (WGS) entry which is preliminary data.</text>
</comment>
<dbReference type="InterPro" id="IPR013210">
    <property type="entry name" value="LRR_N_plant-typ"/>
</dbReference>
<dbReference type="InterPro" id="IPR015500">
    <property type="entry name" value="Peptidase_S8_subtilisin-rel"/>
</dbReference>
<dbReference type="Pfam" id="PF00082">
    <property type="entry name" value="Peptidase_S8"/>
    <property type="match status" value="1"/>
</dbReference>
<dbReference type="Proteomes" id="UP001205105">
    <property type="component" value="Unassembled WGS sequence"/>
</dbReference>
<dbReference type="SUPFAM" id="SSF52047">
    <property type="entry name" value="RNI-like"/>
    <property type="match status" value="1"/>
</dbReference>
<dbReference type="PRINTS" id="PR00723">
    <property type="entry name" value="SUBTILISIN"/>
</dbReference>
<dbReference type="AlphaFoldDB" id="A0AAD5DVQ3"/>
<keyword evidence="13" id="KW-0325">Glycoprotein</keyword>
<evidence type="ECO:0000259" key="18">
    <source>
        <dbReference type="Pfam" id="PF00082"/>
    </source>
</evidence>
<dbReference type="PROSITE" id="PS51892">
    <property type="entry name" value="SUBTILASE"/>
    <property type="match status" value="1"/>
</dbReference>
<dbReference type="PANTHER" id="PTHR27000">
    <property type="entry name" value="LEUCINE-RICH REPEAT RECEPTOR-LIKE PROTEIN KINASE FAMILY PROTEIN-RELATED"/>
    <property type="match status" value="1"/>
</dbReference>
<comment type="subcellular location">
    <subcellularLocation>
        <location evidence="1">Cell membrane</location>
    </subcellularLocation>
    <subcellularLocation>
        <location evidence="2">Cytoplasm</location>
        <location evidence="2">Cytoskeleton</location>
        <location evidence="2">Cilium axoneme</location>
    </subcellularLocation>
    <subcellularLocation>
        <location evidence="14">Endomembrane system</location>
        <topology evidence="14">Single-pass membrane protein</topology>
    </subcellularLocation>
</comment>
<keyword evidence="8 15" id="KW-0378">Hydrolase</keyword>
<keyword evidence="11" id="KW-0472">Membrane</keyword>
<dbReference type="Gene3D" id="3.40.50.200">
    <property type="entry name" value="Peptidase S8/S53 domain"/>
    <property type="match status" value="1"/>
</dbReference>
<dbReference type="GO" id="GO:0004252">
    <property type="term" value="F:serine-type endopeptidase activity"/>
    <property type="evidence" value="ECO:0007669"/>
    <property type="project" value="UniProtKB-UniRule"/>
</dbReference>
<evidence type="ECO:0000256" key="4">
    <source>
        <dbReference type="ARBA" id="ARBA00022670"/>
    </source>
</evidence>
<comment type="similarity">
    <text evidence="15 16">Belongs to the peptidase S8 family.</text>
</comment>
<keyword evidence="4 15" id="KW-0645">Protease</keyword>
<evidence type="ECO:0000313" key="21">
    <source>
        <dbReference type="Proteomes" id="UP001205105"/>
    </source>
</evidence>
<sequence>MKNLDLVSAKDAWEIVRKLPQQKVTVCVIDSGLDGSHPDLKANVHPLVGYNAMTGKTGAAAVYDGVGHGTHCAGAIAGVQYNSIGVSGIAPNTTILACKAFDDAGKYKRSDQVVCLNWCWKQGAKIMSMSFGDTANVAADNNARKAAMTDLSKKGAFFAIAAGNFNLDTDKRAVYPAAFAKDTPGALTVMALQNDGVTKLSSSNYGKTTVQVAAPGWVMSTIPTRPAPLPLVAIRPPDMPGFFEIDGTSHATPMVAGIAALISSVTRGKLTGTQIANIIQSTVDKKSELADKCKAGGIVNAAKAVTAALKQAGIALPAARMAAASVRPRTGLKVASRPLPAAVPAGELRDFEALLEFALDFNWVPDDLFASWTAEGSSPCGTPSWKYITCATIGGQKRVTGINLGGTGVQGMPTAKLATMDQLQMLDLRIDLLYGTVPDAWIAAGAFPALKTLDISDAYLDGFGAAWFKKTKVGGMPKLERFIAPNCLLNRGEQRGQSSVFLQGSCEGSMCLGSYAALPDQIGFLDSLKLLNISAGFWSISALPASWARAGVFQNLEVLDTRWSWELGGVLPAAWGSSMTKLRRLLLADCRFQGDLPAAWNAPKWLAIQEIDLSTNLISNLLGGWAGLKTLTRLDLRENMIMTGLPAGWLSATAFPALVHLDLSNNIIENTLPAGWGQALKKLQYLDLGMNVFHDALPAAWGAAGAFPALKYLNFRGNVLWGQLPASWAGAAAFPKLAFLRLSYNILDGAWPAAWTKPAGFKQLQRVELYPGNACMWGPGTTGAFPATQKYLVLGWDFSPYVITAMPPQSAVNQDTCDNLNPLPPAARRRRRRS</sequence>
<dbReference type="GO" id="GO:0005930">
    <property type="term" value="C:axoneme"/>
    <property type="evidence" value="ECO:0007669"/>
    <property type="project" value="UniProtKB-SubCell"/>
</dbReference>
<evidence type="ECO:0000256" key="16">
    <source>
        <dbReference type="RuleBase" id="RU003355"/>
    </source>
</evidence>
<gene>
    <name evidence="20" type="ORF">COHA_001523</name>
</gene>
<dbReference type="InterPro" id="IPR023828">
    <property type="entry name" value="Peptidase_S8_Ser-AS"/>
</dbReference>
<evidence type="ECO:0000256" key="8">
    <source>
        <dbReference type="ARBA" id="ARBA00022801"/>
    </source>
</evidence>
<feature type="region of interest" description="Disordered" evidence="17">
    <location>
        <begin position="814"/>
        <end position="834"/>
    </location>
</feature>
<dbReference type="PROSITE" id="PS00137">
    <property type="entry name" value="SUBTILASE_HIS"/>
    <property type="match status" value="1"/>
</dbReference>
<evidence type="ECO:0000256" key="7">
    <source>
        <dbReference type="ARBA" id="ARBA00022737"/>
    </source>
</evidence>
<evidence type="ECO:0000313" key="20">
    <source>
        <dbReference type="EMBL" id="KAI7844870.1"/>
    </source>
</evidence>
<evidence type="ECO:0000256" key="10">
    <source>
        <dbReference type="ARBA" id="ARBA00022989"/>
    </source>
</evidence>
<evidence type="ECO:0000256" key="5">
    <source>
        <dbReference type="ARBA" id="ARBA00022692"/>
    </source>
</evidence>
<reference evidence="20" key="1">
    <citation type="submission" date="2020-11" db="EMBL/GenBank/DDBJ databases">
        <title>Chlorella ohadii genome sequencing and assembly.</title>
        <authorList>
            <person name="Murik O."/>
            <person name="Treves H."/>
            <person name="Kedem I."/>
            <person name="Shotland Y."/>
            <person name="Kaplan A."/>
        </authorList>
    </citation>
    <scope>NUCLEOTIDE SEQUENCE</scope>
    <source>
        <strain evidence="20">1</strain>
    </source>
</reference>
<evidence type="ECO:0000256" key="12">
    <source>
        <dbReference type="ARBA" id="ARBA00023170"/>
    </source>
</evidence>
<keyword evidence="12" id="KW-0675">Receptor</keyword>
<dbReference type="PROSITE" id="PS00138">
    <property type="entry name" value="SUBTILASE_SER"/>
    <property type="match status" value="1"/>
</dbReference>
<dbReference type="GO" id="GO:0006508">
    <property type="term" value="P:proteolysis"/>
    <property type="evidence" value="ECO:0007669"/>
    <property type="project" value="UniProtKB-KW"/>
</dbReference>
<dbReference type="InterPro" id="IPR032675">
    <property type="entry name" value="LRR_dom_sf"/>
</dbReference>
<evidence type="ECO:0000256" key="2">
    <source>
        <dbReference type="ARBA" id="ARBA00004430"/>
    </source>
</evidence>
<keyword evidence="5" id="KW-0812">Transmembrane</keyword>
<evidence type="ECO:0000256" key="3">
    <source>
        <dbReference type="ARBA" id="ARBA00022614"/>
    </source>
</evidence>
<evidence type="ECO:0000256" key="14">
    <source>
        <dbReference type="ARBA" id="ARBA00037847"/>
    </source>
</evidence>
<feature type="domain" description="Leucine-rich repeat-containing N-terminal plant-type" evidence="19">
    <location>
        <begin position="349"/>
        <end position="390"/>
    </location>
</feature>
<keyword evidence="3" id="KW-0433">Leucine-rich repeat</keyword>
<feature type="domain" description="Peptidase S8/S53" evidence="18">
    <location>
        <begin position="22"/>
        <end position="287"/>
    </location>
</feature>
<dbReference type="GO" id="GO:0012505">
    <property type="term" value="C:endomembrane system"/>
    <property type="evidence" value="ECO:0007669"/>
    <property type="project" value="UniProtKB-SubCell"/>
</dbReference>
<keyword evidence="9 15" id="KW-0720">Serine protease</keyword>
<evidence type="ECO:0000256" key="13">
    <source>
        <dbReference type="ARBA" id="ARBA00023180"/>
    </source>
</evidence>
<dbReference type="Gene3D" id="3.80.10.10">
    <property type="entry name" value="Ribonuclease Inhibitor"/>
    <property type="match status" value="2"/>
</dbReference>
<dbReference type="Pfam" id="PF08263">
    <property type="entry name" value="LRRNT_2"/>
    <property type="match status" value="1"/>
</dbReference>
<protein>
    <recommendedName>
        <fullName evidence="22">Peptidase S8/S53 domain-containing protein</fullName>
    </recommendedName>
</protein>
<proteinExistence type="inferred from homology"/>
<evidence type="ECO:0000256" key="15">
    <source>
        <dbReference type="PROSITE-ProRule" id="PRU01240"/>
    </source>
</evidence>
<evidence type="ECO:0000256" key="11">
    <source>
        <dbReference type="ARBA" id="ARBA00023136"/>
    </source>
</evidence>
<accession>A0AAD5DVQ3</accession>
<dbReference type="InterPro" id="IPR023827">
    <property type="entry name" value="Peptidase_S8_Asp-AS"/>
</dbReference>
<feature type="active site" description="Charge relay system" evidence="15">
    <location>
        <position position="68"/>
    </location>
</feature>
<dbReference type="PROSITE" id="PS00136">
    <property type="entry name" value="SUBTILASE_ASP"/>
    <property type="match status" value="1"/>
</dbReference>
<evidence type="ECO:0000259" key="19">
    <source>
        <dbReference type="Pfam" id="PF08263"/>
    </source>
</evidence>
<dbReference type="InterPro" id="IPR036852">
    <property type="entry name" value="Peptidase_S8/S53_dom_sf"/>
</dbReference>
<evidence type="ECO:0008006" key="22">
    <source>
        <dbReference type="Google" id="ProtNLM"/>
    </source>
</evidence>
<keyword evidence="7" id="KW-0677">Repeat</keyword>
<keyword evidence="10" id="KW-1133">Transmembrane helix</keyword>
<evidence type="ECO:0000256" key="17">
    <source>
        <dbReference type="SAM" id="MobiDB-lite"/>
    </source>
</evidence>
<dbReference type="InterPro" id="IPR022398">
    <property type="entry name" value="Peptidase_S8_His-AS"/>
</dbReference>
<evidence type="ECO:0000256" key="9">
    <source>
        <dbReference type="ARBA" id="ARBA00022825"/>
    </source>
</evidence>
<name>A0AAD5DVQ3_9CHLO</name>
<evidence type="ECO:0000256" key="6">
    <source>
        <dbReference type="ARBA" id="ARBA00022729"/>
    </source>
</evidence>
<keyword evidence="6" id="KW-0732">Signal</keyword>
<dbReference type="GO" id="GO:0005886">
    <property type="term" value="C:plasma membrane"/>
    <property type="evidence" value="ECO:0007669"/>
    <property type="project" value="UniProtKB-SubCell"/>
</dbReference>
<organism evidence="20 21">
    <name type="scientific">Chlorella ohadii</name>
    <dbReference type="NCBI Taxonomy" id="2649997"/>
    <lineage>
        <taxon>Eukaryota</taxon>
        <taxon>Viridiplantae</taxon>
        <taxon>Chlorophyta</taxon>
        <taxon>core chlorophytes</taxon>
        <taxon>Trebouxiophyceae</taxon>
        <taxon>Chlorellales</taxon>
        <taxon>Chlorellaceae</taxon>
        <taxon>Chlorella clade</taxon>
        <taxon>Chlorella</taxon>
    </lineage>
</organism>
<feature type="active site" description="Charge relay system" evidence="15">
    <location>
        <position position="30"/>
    </location>
</feature>
<dbReference type="SUPFAM" id="SSF52743">
    <property type="entry name" value="Subtilisin-like"/>
    <property type="match status" value="1"/>
</dbReference>
<feature type="active site" description="Charge relay system" evidence="15">
    <location>
        <position position="249"/>
    </location>
</feature>